<protein>
    <recommendedName>
        <fullName evidence="2">Peptidase M24 domain-containing protein</fullName>
    </recommendedName>
</protein>
<dbReference type="Proteomes" id="UP000178574">
    <property type="component" value="Unassembled WGS sequence"/>
</dbReference>
<dbReference type="AlphaFoldDB" id="A0A1G2K9F8"/>
<reference evidence="3 4" key="1">
    <citation type="journal article" date="2016" name="Nat. Commun.">
        <title>Thousands of microbial genomes shed light on interconnected biogeochemical processes in an aquifer system.</title>
        <authorList>
            <person name="Anantharaman K."/>
            <person name="Brown C.T."/>
            <person name="Hug L.A."/>
            <person name="Sharon I."/>
            <person name="Castelle C.J."/>
            <person name="Probst A.J."/>
            <person name="Thomas B.C."/>
            <person name="Singh A."/>
            <person name="Wilkins M.J."/>
            <person name="Karaoz U."/>
            <person name="Brodie E.L."/>
            <person name="Williams K.H."/>
            <person name="Hubbard S.S."/>
            <person name="Banfield J.F."/>
        </authorList>
    </citation>
    <scope>NUCLEOTIDE SEQUENCE [LARGE SCALE GENOMIC DNA]</scope>
</reference>
<dbReference type="PANTHER" id="PTHR46112">
    <property type="entry name" value="AMINOPEPTIDASE"/>
    <property type="match status" value="1"/>
</dbReference>
<dbReference type="EMBL" id="MHQD01000020">
    <property type="protein sequence ID" value="OGZ96104.1"/>
    <property type="molecule type" value="Genomic_DNA"/>
</dbReference>
<accession>A0A1G2K9F8</accession>
<proteinExistence type="predicted"/>
<organism evidence="3 4">
    <name type="scientific">Candidatus Sungbacteria bacterium RIFCSPHIGHO2_01_FULL_50_25</name>
    <dbReference type="NCBI Taxonomy" id="1802265"/>
    <lineage>
        <taxon>Bacteria</taxon>
        <taxon>Candidatus Sungiibacteriota</taxon>
    </lineage>
</organism>
<dbReference type="InterPro" id="IPR036005">
    <property type="entry name" value="Creatinase/aminopeptidase-like"/>
</dbReference>
<feature type="coiled-coil region" evidence="1">
    <location>
        <begin position="130"/>
        <end position="157"/>
    </location>
</feature>
<dbReference type="PANTHER" id="PTHR46112:SF2">
    <property type="entry name" value="XAA-PRO AMINOPEPTIDASE P-RELATED"/>
    <property type="match status" value="1"/>
</dbReference>
<gene>
    <name evidence="3" type="ORF">A2847_00395</name>
</gene>
<keyword evidence="1" id="KW-0175">Coiled coil</keyword>
<dbReference type="Gene3D" id="3.90.230.10">
    <property type="entry name" value="Creatinase/methionine aminopeptidase superfamily"/>
    <property type="match status" value="1"/>
</dbReference>
<dbReference type="Pfam" id="PF00557">
    <property type="entry name" value="Peptidase_M24"/>
    <property type="match status" value="1"/>
</dbReference>
<dbReference type="InterPro" id="IPR050659">
    <property type="entry name" value="Peptidase_M24B"/>
</dbReference>
<evidence type="ECO:0000256" key="1">
    <source>
        <dbReference type="SAM" id="Coils"/>
    </source>
</evidence>
<feature type="domain" description="Peptidase M24" evidence="2">
    <location>
        <begin position="139"/>
        <end position="358"/>
    </location>
</feature>
<evidence type="ECO:0000313" key="3">
    <source>
        <dbReference type="EMBL" id="OGZ96104.1"/>
    </source>
</evidence>
<comment type="caution">
    <text evidence="3">The sequence shown here is derived from an EMBL/GenBank/DDBJ whole genome shotgun (WGS) entry which is preliminary data.</text>
</comment>
<dbReference type="SUPFAM" id="SSF55920">
    <property type="entry name" value="Creatinase/aminopeptidase"/>
    <property type="match status" value="1"/>
</dbReference>
<name>A0A1G2K9F8_9BACT</name>
<evidence type="ECO:0000313" key="4">
    <source>
        <dbReference type="Proteomes" id="UP000178574"/>
    </source>
</evidence>
<sequence>MKTARIIYGATMPDSPHYNADLRWRIRMRLHDPHFFVEFPGRPARAALIASALEINRARNEAHDVKIESAEGLRKGIKAGETLGALRMLLRQRKISEVILHPDTPVEIAELLRAEFRILVGGRPWYPERMKKTSAEIESIKESIRAAEEALYAVRERLSKASVRRGILHEGGNPLTSEMLRDSVEERFFKNGFFASGTITSSGAHAADPHAIGEGAISAGSPIVCDFFPYSRRTGFFADITRTFFKGKPSAARAKTYKAVLAAEERGIALLTAGIDGSDIHKAVSRVLGECGFKTDSVRGRGFIHSTGHGVGLECHEMPHIGGTPCVIPAGSVVTVEPGLYYPDDSYGIRIEDMVLVQKNGSAILTSFPKDFASAVID</sequence>
<dbReference type="InterPro" id="IPR000994">
    <property type="entry name" value="Pept_M24"/>
</dbReference>
<evidence type="ECO:0000259" key="2">
    <source>
        <dbReference type="Pfam" id="PF00557"/>
    </source>
</evidence>